<dbReference type="EMBL" id="BAABGP010000003">
    <property type="protein sequence ID" value="GAA4478133.1"/>
    <property type="molecule type" value="Genomic_DNA"/>
</dbReference>
<organism evidence="3 4">
    <name type="scientific">Microbacterium panaciterrae</name>
    <dbReference type="NCBI Taxonomy" id="985759"/>
    <lineage>
        <taxon>Bacteria</taxon>
        <taxon>Bacillati</taxon>
        <taxon>Actinomycetota</taxon>
        <taxon>Actinomycetes</taxon>
        <taxon>Micrococcales</taxon>
        <taxon>Microbacteriaceae</taxon>
        <taxon>Microbacterium</taxon>
    </lineage>
</organism>
<evidence type="ECO:0000259" key="2">
    <source>
        <dbReference type="Pfam" id="PF00857"/>
    </source>
</evidence>
<keyword evidence="4" id="KW-1185">Reference proteome</keyword>
<evidence type="ECO:0000313" key="4">
    <source>
        <dbReference type="Proteomes" id="UP001500731"/>
    </source>
</evidence>
<protein>
    <submittedName>
        <fullName evidence="3">Cysteine hydrolase</fullName>
    </submittedName>
</protein>
<reference evidence="4" key="1">
    <citation type="journal article" date="2019" name="Int. J. Syst. Evol. Microbiol.">
        <title>The Global Catalogue of Microorganisms (GCM) 10K type strain sequencing project: providing services to taxonomists for standard genome sequencing and annotation.</title>
        <authorList>
            <consortium name="The Broad Institute Genomics Platform"/>
            <consortium name="The Broad Institute Genome Sequencing Center for Infectious Disease"/>
            <person name="Wu L."/>
            <person name="Ma J."/>
        </authorList>
    </citation>
    <scope>NUCLEOTIDE SEQUENCE [LARGE SCALE GENOMIC DNA]</scope>
    <source>
        <strain evidence="4">JCM 17839</strain>
    </source>
</reference>
<dbReference type="PANTHER" id="PTHR43540">
    <property type="entry name" value="PEROXYUREIDOACRYLATE/UREIDOACRYLATE AMIDOHYDROLASE-RELATED"/>
    <property type="match status" value="1"/>
</dbReference>
<dbReference type="Gene3D" id="3.40.50.850">
    <property type="entry name" value="Isochorismatase-like"/>
    <property type="match status" value="1"/>
</dbReference>
<dbReference type="Proteomes" id="UP001500731">
    <property type="component" value="Unassembled WGS sequence"/>
</dbReference>
<feature type="domain" description="Isochorismatase-like" evidence="2">
    <location>
        <begin position="22"/>
        <end position="204"/>
    </location>
</feature>
<dbReference type="InterPro" id="IPR000868">
    <property type="entry name" value="Isochorismatase-like_dom"/>
</dbReference>
<dbReference type="SUPFAM" id="SSF52499">
    <property type="entry name" value="Isochorismatase-like hydrolases"/>
    <property type="match status" value="1"/>
</dbReference>
<dbReference type="GO" id="GO:0016787">
    <property type="term" value="F:hydrolase activity"/>
    <property type="evidence" value="ECO:0007669"/>
    <property type="project" value="UniProtKB-KW"/>
</dbReference>
<dbReference type="InterPro" id="IPR036380">
    <property type="entry name" value="Isochorismatase-like_sf"/>
</dbReference>
<sequence length="223" mass="23781">MIEICGKQVRDTFAELLDPATTALVVIDMQKGAVSKGGAIADSGHDMSMMPRIVDQCARAIRAARENGVPVFHICVENLPDGKSSTAAWLRALYTVGQGRSTDLGRLSAKGDPLTEFTESCSPEGDEIVIRKRRQSAFVGTELALLLRSQGIESVAIVGVSTGGCVEATLRDAGSSDFYAVLLDDAVGAYNETVHEAALTVMRSRHDHCSLDEAIAVWESAAR</sequence>
<dbReference type="CDD" id="cd00431">
    <property type="entry name" value="cysteine_hydrolases"/>
    <property type="match status" value="1"/>
</dbReference>
<name>A0ABP8P207_9MICO</name>
<dbReference type="RefSeq" id="WP_345183410.1">
    <property type="nucleotide sequence ID" value="NZ_BAABGP010000003.1"/>
</dbReference>
<accession>A0ABP8P207</accession>
<evidence type="ECO:0000313" key="3">
    <source>
        <dbReference type="EMBL" id="GAA4478133.1"/>
    </source>
</evidence>
<dbReference type="Pfam" id="PF00857">
    <property type="entry name" value="Isochorismatase"/>
    <property type="match status" value="1"/>
</dbReference>
<dbReference type="PANTHER" id="PTHR43540:SF1">
    <property type="entry name" value="ISOCHORISMATASE HYDROLASE"/>
    <property type="match status" value="1"/>
</dbReference>
<dbReference type="InterPro" id="IPR050272">
    <property type="entry name" value="Isochorismatase-like_hydrls"/>
</dbReference>
<evidence type="ECO:0000256" key="1">
    <source>
        <dbReference type="ARBA" id="ARBA00022801"/>
    </source>
</evidence>
<proteinExistence type="predicted"/>
<comment type="caution">
    <text evidence="3">The sequence shown here is derived from an EMBL/GenBank/DDBJ whole genome shotgun (WGS) entry which is preliminary data.</text>
</comment>
<gene>
    <name evidence="3" type="ORF">GCM10023171_01820</name>
</gene>
<keyword evidence="1 3" id="KW-0378">Hydrolase</keyword>